<name>A0A852WGK5_9MICO</name>
<dbReference type="AlphaFoldDB" id="A0A852WGK5"/>
<evidence type="ECO:0000313" key="3">
    <source>
        <dbReference type="Proteomes" id="UP000573599"/>
    </source>
</evidence>
<evidence type="ECO:0000256" key="1">
    <source>
        <dbReference type="SAM" id="MobiDB-lite"/>
    </source>
</evidence>
<proteinExistence type="predicted"/>
<comment type="caution">
    <text evidence="2">The sequence shown here is derived from an EMBL/GenBank/DDBJ whole genome shotgun (WGS) entry which is preliminary data.</text>
</comment>
<evidence type="ECO:0008006" key="4">
    <source>
        <dbReference type="Google" id="ProtNLM"/>
    </source>
</evidence>
<gene>
    <name evidence="2" type="ORF">BJ986_002834</name>
</gene>
<protein>
    <recommendedName>
        <fullName evidence="4">Nudix hydrolase domain-containing protein</fullName>
    </recommendedName>
</protein>
<dbReference type="RefSeq" id="WP_179422698.1">
    <property type="nucleotide sequence ID" value="NZ_JACCAB010000001.1"/>
</dbReference>
<keyword evidence="3" id="KW-1185">Reference proteome</keyword>
<evidence type="ECO:0000313" key="2">
    <source>
        <dbReference type="EMBL" id="NYG08347.1"/>
    </source>
</evidence>
<feature type="region of interest" description="Disordered" evidence="1">
    <location>
        <begin position="89"/>
        <end position="114"/>
    </location>
</feature>
<reference evidence="2 3" key="1">
    <citation type="submission" date="2020-07" db="EMBL/GenBank/DDBJ databases">
        <title>Sequencing the genomes of 1000 actinobacteria strains.</title>
        <authorList>
            <person name="Klenk H.-P."/>
        </authorList>
    </citation>
    <scope>NUCLEOTIDE SEQUENCE [LARGE SCALE GENOMIC DNA]</scope>
    <source>
        <strain evidence="2 3">DSM 23987</strain>
    </source>
</reference>
<feature type="compositionally biased region" description="Basic residues" evidence="1">
    <location>
        <begin position="90"/>
        <end position="101"/>
    </location>
</feature>
<dbReference type="Proteomes" id="UP000573599">
    <property type="component" value="Unassembled WGS sequence"/>
</dbReference>
<dbReference type="EMBL" id="JACCAB010000001">
    <property type="protein sequence ID" value="NYG08347.1"/>
    <property type="molecule type" value="Genomic_DNA"/>
</dbReference>
<sequence>MANFVTVLVPAAAVFMWIRGRNPLVKGALDADRTQTVGPVLEEYGGQSRRAARKRCESRTKRVLSGSGSRDVADELRWLDVDPEDEKLKDKKLKGKKRKDQKGKDEKGKDEELEPVRPVAMYGFGRSDTAAELAALSAAYRKYAVRLRARGLLGGGFAPIIGQEAEIADATARRLQTTAMFALGRASSTEDPTLTIALPKRKTHLALSHIEQGSAPGNHINVLTVTHVHERVVLAGQFSEWLANTDDVRTIPVSLEQSDQELVAKNITGKTFDGVLPCFRGALVERDPASGWRRLHLELAETSYSAIVATQYPGSRGTGRAREELNHEANVLTLSCTPVTSDGFLAFGRRSKHVFNAGLLTPAINGNLEMRQRFGILYDADRDGVPDPLIALAREAKEELALEMSTDRFRILGLTHFDSADEVGTHSLLTTCRVEVTAAHLARRAALADPAEGLWELDDDLWFLPERPPGGSQSADEWVDSVLRWSLNSPDHTPHLTSSLIAHNSGALFERFGSPEGVQAHVVSLVGEEPSPPPEGLFRLTRGE</sequence>
<organism evidence="2 3">
    <name type="scientific">Pedococcus badiiscoriae</name>
    <dbReference type="NCBI Taxonomy" id="642776"/>
    <lineage>
        <taxon>Bacteria</taxon>
        <taxon>Bacillati</taxon>
        <taxon>Actinomycetota</taxon>
        <taxon>Actinomycetes</taxon>
        <taxon>Micrococcales</taxon>
        <taxon>Intrasporangiaceae</taxon>
        <taxon>Pedococcus</taxon>
    </lineage>
</organism>
<accession>A0A852WGK5</accession>